<accession>A0A9X1FSR9</accession>
<feature type="transmembrane region" description="Helical" evidence="1">
    <location>
        <begin position="186"/>
        <end position="212"/>
    </location>
</feature>
<evidence type="ECO:0000313" key="2">
    <source>
        <dbReference type="EMBL" id="MBW4707028.1"/>
    </source>
</evidence>
<keyword evidence="3" id="KW-1185">Reference proteome</keyword>
<gene>
    <name evidence="2" type="ORF">KX928_04420</name>
</gene>
<dbReference type="Proteomes" id="UP001138661">
    <property type="component" value="Unassembled WGS sequence"/>
</dbReference>
<keyword evidence="1" id="KW-0472">Membrane</keyword>
<keyword evidence="1" id="KW-1133">Transmembrane helix</keyword>
<dbReference type="Pfam" id="PF09955">
    <property type="entry name" value="DUF2189"/>
    <property type="match status" value="1"/>
</dbReference>
<proteinExistence type="predicted"/>
<evidence type="ECO:0000313" key="3">
    <source>
        <dbReference type="Proteomes" id="UP001138661"/>
    </source>
</evidence>
<keyword evidence="1" id="KW-0812">Transmembrane</keyword>
<feature type="transmembrane region" description="Helical" evidence="1">
    <location>
        <begin position="91"/>
        <end position="112"/>
    </location>
</feature>
<feature type="transmembrane region" description="Helical" evidence="1">
    <location>
        <begin position="141"/>
        <end position="166"/>
    </location>
</feature>
<comment type="caution">
    <text evidence="2">The sequence shown here is derived from an EMBL/GenBank/DDBJ whole genome shotgun (WGS) entry which is preliminary data.</text>
</comment>
<dbReference type="InterPro" id="IPR018692">
    <property type="entry name" value="DUF2189"/>
</dbReference>
<organism evidence="2 3">
    <name type="scientific">Roseobacter insulae</name>
    <dbReference type="NCBI Taxonomy" id="2859783"/>
    <lineage>
        <taxon>Bacteria</taxon>
        <taxon>Pseudomonadati</taxon>
        <taxon>Pseudomonadota</taxon>
        <taxon>Alphaproteobacteria</taxon>
        <taxon>Rhodobacterales</taxon>
        <taxon>Roseobacteraceae</taxon>
        <taxon>Roseobacter</taxon>
    </lineage>
</organism>
<dbReference type="EMBL" id="JAHXDN010000001">
    <property type="protein sequence ID" value="MBW4707028.1"/>
    <property type="molecule type" value="Genomic_DNA"/>
</dbReference>
<reference evidence="2" key="1">
    <citation type="submission" date="2021-07" db="EMBL/GenBank/DDBJ databases">
        <title>Roseobacter insulae sp. nov., isolated from a tidal flat.</title>
        <authorList>
            <person name="Park S."/>
            <person name="Yoon J.-H."/>
        </authorList>
    </citation>
    <scope>NUCLEOTIDE SEQUENCE</scope>
    <source>
        <strain evidence="2">YSTF-M11</strain>
    </source>
</reference>
<evidence type="ECO:0000256" key="1">
    <source>
        <dbReference type="SAM" id="Phobius"/>
    </source>
</evidence>
<feature type="transmembrane region" description="Helical" evidence="1">
    <location>
        <begin position="242"/>
        <end position="271"/>
    </location>
</feature>
<dbReference type="AlphaFoldDB" id="A0A9X1FSR9"/>
<protein>
    <submittedName>
        <fullName evidence="2">DUF2189 domain-containing protein</fullName>
    </submittedName>
</protein>
<feature type="transmembrane region" description="Helical" evidence="1">
    <location>
        <begin position="66"/>
        <end position="85"/>
    </location>
</feature>
<dbReference type="RefSeq" id="WP_219499434.1">
    <property type="nucleotide sequence ID" value="NZ_JAHXDN010000001.1"/>
</dbReference>
<name>A0A9X1FSR9_9RHOB</name>
<sequence>MVQTIGNPLSWVAKVFGGGAQGISSGVHELGGADDGQVQIRDIDFDSLKLALGKGRDDFLALRTDVIFIVLIYPVVGILLTWFALNNEVLYLLFPLISGFALLGPVAAVGLYEMSRRREQGAKAGWGDGFRVMTSPSIFPILALGGFLAAVFLAWMICAHFIYGLTLGPDAPASSLSFLRDVFTTSSGWVMIIAGGAVGFVFAAVVLAVSLVSFPLLVDRSVGVPVAVVTSVNIAKRNPKTVAAWGAIVVSLLALGVLTLFVGLIFVLPLLGHATWHLYRQAVVPQTEARDAT</sequence>